<evidence type="ECO:0000256" key="10">
    <source>
        <dbReference type="ARBA" id="ARBA00048540"/>
    </source>
</evidence>
<dbReference type="EC" id="2.7.1.180" evidence="2"/>
<evidence type="ECO:0000256" key="9">
    <source>
        <dbReference type="ARBA" id="ARBA00031306"/>
    </source>
</evidence>
<evidence type="ECO:0000256" key="1">
    <source>
        <dbReference type="ARBA" id="ARBA00001946"/>
    </source>
</evidence>
<dbReference type="EMBL" id="JAATOP010000016">
    <property type="protein sequence ID" value="NIY73938.1"/>
    <property type="molecule type" value="Genomic_DNA"/>
</dbReference>
<dbReference type="PANTHER" id="PTHR30040">
    <property type="entry name" value="THIAMINE BIOSYNTHESIS LIPOPROTEIN APBE"/>
    <property type="match status" value="1"/>
</dbReference>
<evidence type="ECO:0000256" key="4">
    <source>
        <dbReference type="ARBA" id="ARBA00022630"/>
    </source>
</evidence>
<keyword evidence="8" id="KW-0460">Magnesium</keyword>
<keyword evidence="12" id="KW-1185">Reference proteome</keyword>
<dbReference type="InterPro" id="IPR024932">
    <property type="entry name" value="ApbE"/>
</dbReference>
<evidence type="ECO:0000313" key="11">
    <source>
        <dbReference type="EMBL" id="NIY73938.1"/>
    </source>
</evidence>
<evidence type="ECO:0000256" key="8">
    <source>
        <dbReference type="ARBA" id="ARBA00022842"/>
    </source>
</evidence>
<protein>
    <recommendedName>
        <fullName evidence="3">FAD:protein FMN transferase</fullName>
        <ecNumber evidence="2">2.7.1.180</ecNumber>
    </recommendedName>
    <alternativeName>
        <fullName evidence="9">Flavin transferase</fullName>
    </alternativeName>
</protein>
<evidence type="ECO:0000256" key="2">
    <source>
        <dbReference type="ARBA" id="ARBA00011955"/>
    </source>
</evidence>
<sequence length="107" mass="11447">MVVRLFLRAVHDVGGHGADVDDRAATATSGDYRHWLTVGTQRLSHTMNPRLQAPLVNSPASVTVLAPACMTADAWATALMVLGRDAGTAVAKRYGIQAMFLEREVTA</sequence>
<keyword evidence="5" id="KW-0808">Transferase</keyword>
<evidence type="ECO:0000256" key="5">
    <source>
        <dbReference type="ARBA" id="ARBA00022679"/>
    </source>
</evidence>
<dbReference type="Gene3D" id="3.10.520.10">
    <property type="entry name" value="ApbE-like domains"/>
    <property type="match status" value="1"/>
</dbReference>
<name>A0ABX0W1I4_9RHOB</name>
<comment type="cofactor">
    <cofactor evidence="1">
        <name>Mg(2+)</name>
        <dbReference type="ChEBI" id="CHEBI:18420"/>
    </cofactor>
</comment>
<evidence type="ECO:0000313" key="12">
    <source>
        <dbReference type="Proteomes" id="UP000709466"/>
    </source>
</evidence>
<comment type="caution">
    <text evidence="11">The sequence shown here is derived from an EMBL/GenBank/DDBJ whole genome shotgun (WGS) entry which is preliminary data.</text>
</comment>
<reference evidence="11 12" key="1">
    <citation type="submission" date="2020-03" db="EMBL/GenBank/DDBJ databases">
        <title>Bacterial isolates of synthetic phycosphere.</title>
        <authorList>
            <person name="Fu H."/>
            <person name="Moran M.A."/>
        </authorList>
    </citation>
    <scope>NUCLEOTIDE SEQUENCE [LARGE SCALE GENOMIC DNA]</scope>
    <source>
        <strain evidence="11 12">HF1</strain>
    </source>
</reference>
<proteinExistence type="predicted"/>
<keyword evidence="6" id="KW-0479">Metal-binding</keyword>
<dbReference type="Pfam" id="PF02424">
    <property type="entry name" value="ApbE"/>
    <property type="match status" value="1"/>
</dbReference>
<accession>A0ABX0W1I4</accession>
<evidence type="ECO:0000256" key="7">
    <source>
        <dbReference type="ARBA" id="ARBA00022827"/>
    </source>
</evidence>
<evidence type="ECO:0000256" key="3">
    <source>
        <dbReference type="ARBA" id="ARBA00016337"/>
    </source>
</evidence>
<dbReference type="InterPro" id="IPR003374">
    <property type="entry name" value="ApbE-like_sf"/>
</dbReference>
<organism evidence="11 12">
    <name type="scientific">Marivivens donghaensis</name>
    <dbReference type="NCBI Taxonomy" id="1699413"/>
    <lineage>
        <taxon>Bacteria</taxon>
        <taxon>Pseudomonadati</taxon>
        <taxon>Pseudomonadota</taxon>
        <taxon>Alphaproteobacteria</taxon>
        <taxon>Rhodobacterales</taxon>
        <taxon>Paracoccaceae</taxon>
        <taxon>Marivivens group</taxon>
        <taxon>Marivivens</taxon>
    </lineage>
</organism>
<keyword evidence="7" id="KW-0274">FAD</keyword>
<dbReference type="Proteomes" id="UP000709466">
    <property type="component" value="Unassembled WGS sequence"/>
</dbReference>
<dbReference type="RefSeq" id="WP_167639335.1">
    <property type="nucleotide sequence ID" value="NZ_JAATOP010000016.1"/>
</dbReference>
<comment type="catalytic activity">
    <reaction evidence="10">
        <text>L-threonyl-[protein] + FAD = FMN-L-threonyl-[protein] + AMP + H(+)</text>
        <dbReference type="Rhea" id="RHEA:36847"/>
        <dbReference type="Rhea" id="RHEA-COMP:11060"/>
        <dbReference type="Rhea" id="RHEA-COMP:11061"/>
        <dbReference type="ChEBI" id="CHEBI:15378"/>
        <dbReference type="ChEBI" id="CHEBI:30013"/>
        <dbReference type="ChEBI" id="CHEBI:57692"/>
        <dbReference type="ChEBI" id="CHEBI:74257"/>
        <dbReference type="ChEBI" id="CHEBI:456215"/>
        <dbReference type="EC" id="2.7.1.180"/>
    </reaction>
</comment>
<keyword evidence="4" id="KW-0285">Flavoprotein</keyword>
<dbReference type="SUPFAM" id="SSF143631">
    <property type="entry name" value="ApbE-like"/>
    <property type="match status" value="1"/>
</dbReference>
<evidence type="ECO:0000256" key="6">
    <source>
        <dbReference type="ARBA" id="ARBA00022723"/>
    </source>
</evidence>
<gene>
    <name evidence="11" type="ORF">HCZ30_16020</name>
</gene>
<dbReference type="PANTHER" id="PTHR30040:SF2">
    <property type="entry name" value="FAD:PROTEIN FMN TRANSFERASE"/>
    <property type="match status" value="1"/>
</dbReference>